<evidence type="ECO:0000256" key="2">
    <source>
        <dbReference type="ARBA" id="ARBA00013168"/>
    </source>
</evidence>
<evidence type="ECO:0000256" key="6">
    <source>
        <dbReference type="ARBA" id="ARBA00022741"/>
    </source>
</evidence>
<dbReference type="SUPFAM" id="SSF55186">
    <property type="entry name" value="ThrRS/AlaRS common domain"/>
    <property type="match status" value="1"/>
</dbReference>
<keyword evidence="9" id="KW-0648">Protein biosynthesis</keyword>
<comment type="similarity">
    <text evidence="1">Belongs to the class-II aminoacyl-tRNA synthetase family.</text>
</comment>
<keyword evidence="4" id="KW-0820">tRNA-binding</keyword>
<feature type="domain" description="Alanyl-transfer RNA synthetases family profile" evidence="12">
    <location>
        <begin position="1"/>
        <end position="71"/>
    </location>
</feature>
<evidence type="ECO:0000256" key="7">
    <source>
        <dbReference type="ARBA" id="ARBA00022840"/>
    </source>
</evidence>
<dbReference type="SMART" id="SM00863">
    <property type="entry name" value="tRNA_SAD"/>
    <property type="match status" value="1"/>
</dbReference>
<evidence type="ECO:0000256" key="8">
    <source>
        <dbReference type="ARBA" id="ARBA00022884"/>
    </source>
</evidence>
<name>A0A380WVH4_9FIRM</name>
<dbReference type="GO" id="GO:0000049">
    <property type="term" value="F:tRNA binding"/>
    <property type="evidence" value="ECO:0007669"/>
    <property type="project" value="UniProtKB-KW"/>
</dbReference>
<evidence type="ECO:0000313" key="13">
    <source>
        <dbReference type="EMBL" id="SUU92274.1"/>
    </source>
</evidence>
<gene>
    <name evidence="13" type="primary">alaS_2</name>
    <name evidence="13" type="ORF">NCTC9810_00600</name>
</gene>
<keyword evidence="6" id="KW-0547">Nucleotide-binding</keyword>
<evidence type="ECO:0000256" key="1">
    <source>
        <dbReference type="ARBA" id="ARBA00008226"/>
    </source>
</evidence>
<dbReference type="EC" id="6.1.1.7" evidence="2"/>
<dbReference type="AlphaFoldDB" id="A0A380WVH4"/>
<dbReference type="PANTHER" id="PTHR11777">
    <property type="entry name" value="ALANYL-TRNA SYNTHETASE"/>
    <property type="match status" value="1"/>
</dbReference>
<organism evidence="13 14">
    <name type="scientific">Anaerococcus octavius</name>
    <dbReference type="NCBI Taxonomy" id="54007"/>
    <lineage>
        <taxon>Bacteria</taxon>
        <taxon>Bacillati</taxon>
        <taxon>Bacillota</taxon>
        <taxon>Tissierellia</taxon>
        <taxon>Tissierellales</taxon>
        <taxon>Peptoniphilaceae</taxon>
        <taxon>Anaerococcus</taxon>
    </lineage>
</organism>
<dbReference type="InterPro" id="IPR018165">
    <property type="entry name" value="Ala-tRNA-synth_IIc_core"/>
</dbReference>
<protein>
    <recommendedName>
        <fullName evidence="3">Alanine--tRNA ligase</fullName>
        <ecNumber evidence="2">6.1.1.7</ecNumber>
    </recommendedName>
    <alternativeName>
        <fullName evidence="11">Alanyl-tRNA synthetase</fullName>
    </alternativeName>
</protein>
<keyword evidence="8" id="KW-0694">RNA-binding</keyword>
<evidence type="ECO:0000256" key="10">
    <source>
        <dbReference type="ARBA" id="ARBA00023146"/>
    </source>
</evidence>
<evidence type="ECO:0000256" key="11">
    <source>
        <dbReference type="ARBA" id="ARBA00032577"/>
    </source>
</evidence>
<dbReference type="GO" id="GO:0002161">
    <property type="term" value="F:aminoacyl-tRNA deacylase activity"/>
    <property type="evidence" value="ECO:0007669"/>
    <property type="project" value="TreeGrafter"/>
</dbReference>
<dbReference type="FunFam" id="3.10.310.40:FF:000001">
    <property type="entry name" value="Alanine--tRNA ligase"/>
    <property type="match status" value="1"/>
</dbReference>
<dbReference type="PROSITE" id="PS50860">
    <property type="entry name" value="AA_TRNA_LIGASE_II_ALA"/>
    <property type="match status" value="1"/>
</dbReference>
<dbReference type="Proteomes" id="UP000255124">
    <property type="component" value="Unassembled WGS sequence"/>
</dbReference>
<reference evidence="13 14" key="1">
    <citation type="submission" date="2018-06" db="EMBL/GenBank/DDBJ databases">
        <authorList>
            <consortium name="Pathogen Informatics"/>
            <person name="Doyle S."/>
        </authorList>
    </citation>
    <scope>NUCLEOTIDE SEQUENCE [LARGE SCALE GENOMIC DNA]</scope>
    <source>
        <strain evidence="13 14">NCTC9810</strain>
    </source>
</reference>
<dbReference type="InterPro" id="IPR050058">
    <property type="entry name" value="Ala-tRNA_ligase"/>
</dbReference>
<evidence type="ECO:0000256" key="3">
    <source>
        <dbReference type="ARBA" id="ARBA00017959"/>
    </source>
</evidence>
<dbReference type="Gene3D" id="3.30.980.10">
    <property type="entry name" value="Threonyl-trna Synthetase, Chain A, domain 2"/>
    <property type="match status" value="1"/>
</dbReference>
<dbReference type="GO" id="GO:0006419">
    <property type="term" value="P:alanyl-tRNA aminoacylation"/>
    <property type="evidence" value="ECO:0007669"/>
    <property type="project" value="InterPro"/>
</dbReference>
<evidence type="ECO:0000256" key="4">
    <source>
        <dbReference type="ARBA" id="ARBA00022555"/>
    </source>
</evidence>
<keyword evidence="7" id="KW-0067">ATP-binding</keyword>
<dbReference type="Pfam" id="PF02272">
    <property type="entry name" value="DHHA1"/>
    <property type="match status" value="1"/>
</dbReference>
<dbReference type="InterPro" id="IPR003156">
    <property type="entry name" value="DHHA1_dom"/>
</dbReference>
<evidence type="ECO:0000313" key="14">
    <source>
        <dbReference type="Proteomes" id="UP000255124"/>
    </source>
</evidence>
<evidence type="ECO:0000259" key="12">
    <source>
        <dbReference type="PROSITE" id="PS50860"/>
    </source>
</evidence>
<dbReference type="GO" id="GO:0005829">
    <property type="term" value="C:cytosol"/>
    <property type="evidence" value="ECO:0007669"/>
    <property type="project" value="TreeGrafter"/>
</dbReference>
<keyword evidence="5 13" id="KW-0436">Ligase</keyword>
<dbReference type="InterPro" id="IPR012947">
    <property type="entry name" value="tRNA_SAD"/>
</dbReference>
<dbReference type="GO" id="GO:0005524">
    <property type="term" value="F:ATP binding"/>
    <property type="evidence" value="ECO:0007669"/>
    <property type="project" value="UniProtKB-KW"/>
</dbReference>
<dbReference type="EMBL" id="UFTA01000002">
    <property type="protein sequence ID" value="SUU92274.1"/>
    <property type="molecule type" value="Genomic_DNA"/>
</dbReference>
<dbReference type="GO" id="GO:0004813">
    <property type="term" value="F:alanine-tRNA ligase activity"/>
    <property type="evidence" value="ECO:0007669"/>
    <property type="project" value="UniProtKB-EC"/>
</dbReference>
<evidence type="ECO:0000256" key="9">
    <source>
        <dbReference type="ARBA" id="ARBA00022917"/>
    </source>
</evidence>
<dbReference type="Pfam" id="PF07973">
    <property type="entry name" value="tRNA_SAD"/>
    <property type="match status" value="1"/>
</dbReference>
<proteinExistence type="inferred from homology"/>
<evidence type="ECO:0000256" key="5">
    <source>
        <dbReference type="ARBA" id="ARBA00022598"/>
    </source>
</evidence>
<dbReference type="PANTHER" id="PTHR11777:SF9">
    <property type="entry name" value="ALANINE--TRNA LIGASE, CYTOPLASMIC"/>
    <property type="match status" value="1"/>
</dbReference>
<sequence length="233" mass="26041">MGAIGLFEDKYKENVRVVSIGDYSKELCGGCHVNNSSEVLIFKIVSESSVSAGVRRIEAITGKKVYELLQDQKQSLDEIAYNLNAKPNAIIQKIKSLEDELENQKEEIKRLKSSSHKDIYKDLGNNVESRDNMNLLIHKFENVSTDELRDYENRLKNDFENLVIVFASVINEKIIFTVTVDNSLTDKYDAGKIVREISQVAGGNGGGKKNFAQAGGKDISKVDEALEKAHELI</sequence>
<keyword evidence="10" id="KW-0030">Aminoacyl-tRNA synthetase</keyword>
<dbReference type="InterPro" id="IPR018163">
    <property type="entry name" value="Thr/Ala-tRNA-synth_IIc_edit"/>
</dbReference>
<dbReference type="Gene3D" id="3.10.310.40">
    <property type="match status" value="1"/>
</dbReference>
<accession>A0A380WVH4</accession>
<dbReference type="Gene3D" id="6.10.250.550">
    <property type="match status" value="1"/>
</dbReference>